<dbReference type="GO" id="GO:0003677">
    <property type="term" value="F:DNA binding"/>
    <property type="evidence" value="ECO:0007669"/>
    <property type="project" value="UniProtKB-KW"/>
</dbReference>
<dbReference type="InterPro" id="IPR051011">
    <property type="entry name" value="Metal_resp_trans_reg"/>
</dbReference>
<keyword evidence="2" id="KW-0238">DNA-binding</keyword>
<dbReference type="Pfam" id="PF01022">
    <property type="entry name" value="HTH_5"/>
    <property type="match status" value="1"/>
</dbReference>
<dbReference type="EMBL" id="SMYL01000003">
    <property type="protein sequence ID" value="TDK66418.1"/>
    <property type="molecule type" value="Genomic_DNA"/>
</dbReference>
<evidence type="ECO:0000313" key="6">
    <source>
        <dbReference type="Proteomes" id="UP000294829"/>
    </source>
</evidence>
<dbReference type="NCBIfam" id="NF033788">
    <property type="entry name" value="HTH_metalloreg"/>
    <property type="match status" value="1"/>
</dbReference>
<dbReference type="AlphaFoldDB" id="A0A4R5W435"/>
<dbReference type="CDD" id="cd00090">
    <property type="entry name" value="HTH_ARSR"/>
    <property type="match status" value="1"/>
</dbReference>
<proteinExistence type="predicted"/>
<feature type="domain" description="HTH arsR-type" evidence="4">
    <location>
        <begin position="4"/>
        <end position="110"/>
    </location>
</feature>
<reference evidence="5 6" key="1">
    <citation type="submission" date="2019-03" db="EMBL/GenBank/DDBJ databases">
        <title>Sapientia aquatica gen. nov., sp. nov., isolated from a crater lake.</title>
        <authorList>
            <person name="Felfoldi T."/>
            <person name="Szabo A."/>
            <person name="Toth E."/>
            <person name="Schumann P."/>
            <person name="Keki Z."/>
            <person name="Marialigeti K."/>
            <person name="Mathe I."/>
        </authorList>
    </citation>
    <scope>NUCLEOTIDE SEQUENCE [LARGE SCALE GENOMIC DNA]</scope>
    <source>
        <strain evidence="5 6">SA-152</strain>
    </source>
</reference>
<dbReference type="InterPro" id="IPR036390">
    <property type="entry name" value="WH_DNA-bd_sf"/>
</dbReference>
<dbReference type="PANTHER" id="PTHR43132">
    <property type="entry name" value="ARSENICAL RESISTANCE OPERON REPRESSOR ARSR-RELATED"/>
    <property type="match status" value="1"/>
</dbReference>
<dbReference type="PANTHER" id="PTHR43132:SF9">
    <property type="entry name" value="ARSR FAMILY TRANSCRIPTIONAL REGULATORY PROTEIN"/>
    <property type="match status" value="1"/>
</dbReference>
<dbReference type="PRINTS" id="PR00778">
    <property type="entry name" value="HTHARSR"/>
</dbReference>
<dbReference type="OrthoDB" id="5296924at2"/>
<organism evidence="5 6">
    <name type="scientific">Sapientia aquatica</name>
    <dbReference type="NCBI Taxonomy" id="1549640"/>
    <lineage>
        <taxon>Bacteria</taxon>
        <taxon>Pseudomonadati</taxon>
        <taxon>Pseudomonadota</taxon>
        <taxon>Betaproteobacteria</taxon>
        <taxon>Burkholderiales</taxon>
        <taxon>Oxalobacteraceae</taxon>
        <taxon>Sapientia</taxon>
    </lineage>
</organism>
<dbReference type="PROSITE" id="PS50987">
    <property type="entry name" value="HTH_ARSR_2"/>
    <property type="match status" value="1"/>
</dbReference>
<evidence type="ECO:0000256" key="1">
    <source>
        <dbReference type="ARBA" id="ARBA00023015"/>
    </source>
</evidence>
<comment type="caution">
    <text evidence="5">The sequence shown here is derived from an EMBL/GenBank/DDBJ whole genome shotgun (WGS) entry which is preliminary data.</text>
</comment>
<evidence type="ECO:0000259" key="4">
    <source>
        <dbReference type="PROSITE" id="PS50987"/>
    </source>
</evidence>
<dbReference type="Gene3D" id="1.10.10.10">
    <property type="entry name" value="Winged helix-like DNA-binding domain superfamily/Winged helix DNA-binding domain"/>
    <property type="match status" value="1"/>
</dbReference>
<keyword evidence="3" id="KW-0804">Transcription</keyword>
<dbReference type="InterPro" id="IPR001845">
    <property type="entry name" value="HTH_ArsR_DNA-bd_dom"/>
</dbReference>
<evidence type="ECO:0000313" key="5">
    <source>
        <dbReference type="EMBL" id="TDK66418.1"/>
    </source>
</evidence>
<keyword evidence="1" id="KW-0805">Transcription regulation</keyword>
<evidence type="ECO:0000256" key="2">
    <source>
        <dbReference type="ARBA" id="ARBA00023125"/>
    </source>
</evidence>
<dbReference type="InterPro" id="IPR036388">
    <property type="entry name" value="WH-like_DNA-bd_sf"/>
</dbReference>
<gene>
    <name evidence="5" type="ORF">E2I14_08055</name>
</gene>
<protein>
    <submittedName>
        <fullName evidence="5">ArsR family transcriptional regulator</fullName>
    </submittedName>
</protein>
<name>A0A4R5W435_9BURK</name>
<dbReference type="SMART" id="SM00418">
    <property type="entry name" value="HTH_ARSR"/>
    <property type="match status" value="1"/>
</dbReference>
<keyword evidence="6" id="KW-1185">Reference proteome</keyword>
<dbReference type="SUPFAM" id="SSF46785">
    <property type="entry name" value="Winged helix' DNA-binding domain"/>
    <property type="match status" value="1"/>
</dbReference>
<dbReference type="RefSeq" id="WP_133327281.1">
    <property type="nucleotide sequence ID" value="NZ_SMYL01000003.1"/>
</dbReference>
<dbReference type="GO" id="GO:0003700">
    <property type="term" value="F:DNA-binding transcription factor activity"/>
    <property type="evidence" value="ECO:0007669"/>
    <property type="project" value="InterPro"/>
</dbReference>
<sequence length="117" mass="12965">MEGLTKDALDQVAAYFLALSEPTRLNILSFLREGEKNVGELANLCDYTSANISRHLAILSKHGLVARENRGTSVYYRIADESVYTLCDLVCGSLVRQFEEQALTQKAFARSSSSSKK</sequence>
<dbReference type="InterPro" id="IPR011991">
    <property type="entry name" value="ArsR-like_HTH"/>
</dbReference>
<dbReference type="Proteomes" id="UP000294829">
    <property type="component" value="Unassembled WGS sequence"/>
</dbReference>
<accession>A0A4R5W435</accession>
<evidence type="ECO:0000256" key="3">
    <source>
        <dbReference type="ARBA" id="ARBA00023163"/>
    </source>
</evidence>